<sequence length="243" mass="25911">MGTDEQRQSYVLANLDREEYFDPRYLGGGREFDELLGSTVPSAVVYLLHESDATETDDDVRAAHPNLGRWADDRVIVIGDLDSSDLHAEVRSHHTWTEISSEIRDELNEYLGSADVDPDSDTGAEVAATVDGEQERVTLPVEQTLAAMREMPPLAFEELVAPSASGGCGPRLAADAHLEAWQGADSGASPVACCVSCAAPHVVACVATCAVYLPTLTPGACAPRDAPRRDATCTPACALRDVT</sequence>
<gene>
    <name evidence="1" type="ORF">ACFQGH_16880</name>
</gene>
<protein>
    <submittedName>
        <fullName evidence="1">Uncharacterized protein</fullName>
    </submittedName>
</protein>
<comment type="caution">
    <text evidence="1">The sequence shown here is derived from an EMBL/GenBank/DDBJ whole genome shotgun (WGS) entry which is preliminary data.</text>
</comment>
<evidence type="ECO:0000313" key="1">
    <source>
        <dbReference type="EMBL" id="MFC6906870.1"/>
    </source>
</evidence>
<keyword evidence="2" id="KW-1185">Reference proteome</keyword>
<proteinExistence type="predicted"/>
<accession>A0ABD5VCD8</accession>
<dbReference type="EMBL" id="JBHSXQ010000006">
    <property type="protein sequence ID" value="MFC6906870.1"/>
    <property type="molecule type" value="Genomic_DNA"/>
</dbReference>
<dbReference type="Proteomes" id="UP001596312">
    <property type="component" value="Unassembled WGS sequence"/>
</dbReference>
<evidence type="ECO:0000313" key="2">
    <source>
        <dbReference type="Proteomes" id="UP001596312"/>
    </source>
</evidence>
<name>A0ABD5VCD8_9EURY</name>
<organism evidence="1 2">
    <name type="scientific">Halalkalicoccus tibetensis</name>
    <dbReference type="NCBI Taxonomy" id="175632"/>
    <lineage>
        <taxon>Archaea</taxon>
        <taxon>Methanobacteriati</taxon>
        <taxon>Methanobacteriota</taxon>
        <taxon>Stenosarchaea group</taxon>
        <taxon>Halobacteria</taxon>
        <taxon>Halobacteriales</taxon>
        <taxon>Halococcaceae</taxon>
        <taxon>Halalkalicoccus</taxon>
    </lineage>
</organism>
<dbReference type="RefSeq" id="WP_340605452.1">
    <property type="nucleotide sequence ID" value="NZ_JBBMXV010000006.1"/>
</dbReference>
<reference evidence="1 2" key="1">
    <citation type="journal article" date="2019" name="Int. J. Syst. Evol. Microbiol.">
        <title>The Global Catalogue of Microorganisms (GCM) 10K type strain sequencing project: providing services to taxonomists for standard genome sequencing and annotation.</title>
        <authorList>
            <consortium name="The Broad Institute Genomics Platform"/>
            <consortium name="The Broad Institute Genome Sequencing Center for Infectious Disease"/>
            <person name="Wu L."/>
            <person name="Ma J."/>
        </authorList>
    </citation>
    <scope>NUCLEOTIDE SEQUENCE [LARGE SCALE GENOMIC DNA]</scope>
    <source>
        <strain evidence="1 2">CGMCC 1.3240</strain>
    </source>
</reference>
<dbReference type="AlphaFoldDB" id="A0ABD5VCD8"/>